<reference evidence="2" key="1">
    <citation type="submission" date="2017-06" db="EMBL/GenBank/DDBJ databases">
        <title>Genome analysis of Fimbriiglobus ruber SP5, the first member of the order Planctomycetales with confirmed chitinolytic capability.</title>
        <authorList>
            <person name="Ravin N.V."/>
            <person name="Rakitin A.L."/>
            <person name="Ivanova A.A."/>
            <person name="Beletsky A.V."/>
            <person name="Kulichevskaya I.S."/>
            <person name="Mardanov A.V."/>
            <person name="Dedysh S.N."/>
        </authorList>
    </citation>
    <scope>NUCLEOTIDE SEQUENCE [LARGE SCALE GENOMIC DNA]</scope>
    <source>
        <strain evidence="2">SP5</strain>
    </source>
</reference>
<name>A0A225DEI5_9BACT</name>
<keyword evidence="2" id="KW-1185">Reference proteome</keyword>
<organism evidence="1 2">
    <name type="scientific">Fimbriiglobus ruber</name>
    <dbReference type="NCBI Taxonomy" id="1908690"/>
    <lineage>
        <taxon>Bacteria</taxon>
        <taxon>Pseudomonadati</taxon>
        <taxon>Planctomycetota</taxon>
        <taxon>Planctomycetia</taxon>
        <taxon>Gemmatales</taxon>
        <taxon>Gemmataceae</taxon>
        <taxon>Fimbriiglobus</taxon>
    </lineage>
</organism>
<evidence type="ECO:0000313" key="2">
    <source>
        <dbReference type="Proteomes" id="UP000214646"/>
    </source>
</evidence>
<proteinExistence type="predicted"/>
<dbReference type="PANTHER" id="PTHR36846">
    <property type="entry name" value="PROTEIN VIAA"/>
    <property type="match status" value="1"/>
</dbReference>
<comment type="caution">
    <text evidence="1">The sequence shown here is derived from an EMBL/GenBank/DDBJ whole genome shotgun (WGS) entry which is preliminary data.</text>
</comment>
<gene>
    <name evidence="1" type="ORF">FRUB_08319</name>
</gene>
<evidence type="ECO:0000313" key="1">
    <source>
        <dbReference type="EMBL" id="OWK35756.1"/>
    </source>
</evidence>
<dbReference type="Proteomes" id="UP000214646">
    <property type="component" value="Unassembled WGS sequence"/>
</dbReference>
<dbReference type="AlphaFoldDB" id="A0A225DEI5"/>
<protein>
    <submittedName>
        <fullName evidence="1">Uncharacterized protein</fullName>
    </submittedName>
</protein>
<dbReference type="EMBL" id="NIDE01000017">
    <property type="protein sequence ID" value="OWK35756.1"/>
    <property type="molecule type" value="Genomic_DNA"/>
</dbReference>
<accession>A0A225DEI5</accession>
<dbReference type="RefSeq" id="WP_088258887.1">
    <property type="nucleotide sequence ID" value="NZ_NIDE01000017.1"/>
</dbReference>
<sequence>MDPKELLKLLDLDGRPPDRPVDSGAVVAVPSTATRVDAGPTALVVDAWGLRRGRDLLAESDRLKRAGTDAFAAADFFTAAFDPDPRLNETCADPRRHQFLTHLLGTPEYRALHAATRLDDTAAGIAATHFAEQFANLKPEETSETSHGAGDSSGDEMATLRAVGRAVAEAGKEVAALHDAAAGLGMGPGTPGRHDPAAVAALFQRVRGDPALRRICDLAGRFRRVAQSKQRMKVTHGLDDVVGVEPGGDVGRLLPAELAKLVVPELELDTLRRIVERQALCRGVTRSLETAA</sequence>
<dbReference type="PANTHER" id="PTHR36846:SF1">
    <property type="entry name" value="PROTEIN VIAA"/>
    <property type="match status" value="1"/>
</dbReference>
<dbReference type="GO" id="GO:0005829">
    <property type="term" value="C:cytosol"/>
    <property type="evidence" value="ECO:0007669"/>
    <property type="project" value="TreeGrafter"/>
</dbReference>